<gene>
    <name evidence="1" type="ORF">ACHAWU_008321</name>
</gene>
<reference evidence="1 2" key="1">
    <citation type="submission" date="2024-10" db="EMBL/GenBank/DDBJ databases">
        <title>Updated reference genomes for cyclostephanoid diatoms.</title>
        <authorList>
            <person name="Roberts W.R."/>
            <person name="Alverson A.J."/>
        </authorList>
    </citation>
    <scope>NUCLEOTIDE SEQUENCE [LARGE SCALE GENOMIC DNA]</scope>
    <source>
        <strain evidence="1 2">AJA232-27</strain>
    </source>
</reference>
<name>A0ABD3M4M1_9STRA</name>
<dbReference type="EMBL" id="JALLBG020000228">
    <property type="protein sequence ID" value="KAL3758567.1"/>
    <property type="molecule type" value="Genomic_DNA"/>
</dbReference>
<accession>A0ABD3M4M1</accession>
<sequence>MSIFCASINARDSKTIAHFSAALFARLFHRSSMYIFQLKRKVNNASNENPCIYEAENRPEICEGIF</sequence>
<evidence type="ECO:0000313" key="2">
    <source>
        <dbReference type="Proteomes" id="UP001530293"/>
    </source>
</evidence>
<comment type="caution">
    <text evidence="1">The sequence shown here is derived from an EMBL/GenBank/DDBJ whole genome shotgun (WGS) entry which is preliminary data.</text>
</comment>
<dbReference type="AlphaFoldDB" id="A0ABD3M4M1"/>
<keyword evidence="2" id="KW-1185">Reference proteome</keyword>
<organism evidence="1 2">
    <name type="scientific">Discostella pseudostelligera</name>
    <dbReference type="NCBI Taxonomy" id="259834"/>
    <lineage>
        <taxon>Eukaryota</taxon>
        <taxon>Sar</taxon>
        <taxon>Stramenopiles</taxon>
        <taxon>Ochrophyta</taxon>
        <taxon>Bacillariophyta</taxon>
        <taxon>Coscinodiscophyceae</taxon>
        <taxon>Thalassiosirophycidae</taxon>
        <taxon>Stephanodiscales</taxon>
        <taxon>Stephanodiscaceae</taxon>
        <taxon>Discostella</taxon>
    </lineage>
</organism>
<proteinExistence type="predicted"/>
<evidence type="ECO:0000313" key="1">
    <source>
        <dbReference type="EMBL" id="KAL3758567.1"/>
    </source>
</evidence>
<protein>
    <submittedName>
        <fullName evidence="1">Uncharacterized protein</fullName>
    </submittedName>
</protein>
<dbReference type="Proteomes" id="UP001530293">
    <property type="component" value="Unassembled WGS sequence"/>
</dbReference>